<gene>
    <name evidence="1" type="ORF">ACIRA0001_1659</name>
</gene>
<evidence type="ECO:0000313" key="2">
    <source>
        <dbReference type="Proteomes" id="UP000018419"/>
    </source>
</evidence>
<reference evidence="1 2" key="1">
    <citation type="submission" date="2009-07" db="EMBL/GenBank/DDBJ databases">
        <authorList>
            <person name="Madupu R."/>
            <person name="Durkin A.S."/>
            <person name="Torralba M."/>
            <person name="Methe B."/>
            <person name="Sutton G.G."/>
            <person name="Strausberg R.L."/>
            <person name="Nelson K.E."/>
        </authorList>
    </citation>
    <scope>NUCLEOTIDE SEQUENCE [LARGE SCALE GENOMIC DNA]</scope>
    <source>
        <strain evidence="1 2">SK82</strain>
    </source>
</reference>
<dbReference type="RefSeq" id="WP_005405070.1">
    <property type="nucleotide sequence ID" value="NZ_ACVR01000029.1"/>
</dbReference>
<organism evidence="1 2">
    <name type="scientific">Acinetobacter radioresistens SK82</name>
    <dbReference type="NCBI Taxonomy" id="596318"/>
    <lineage>
        <taxon>Bacteria</taxon>
        <taxon>Pseudomonadati</taxon>
        <taxon>Pseudomonadota</taxon>
        <taxon>Gammaproteobacteria</taxon>
        <taxon>Moraxellales</taxon>
        <taxon>Moraxellaceae</taxon>
        <taxon>Acinetobacter</taxon>
    </lineage>
</organism>
<name>A0ABM9YP32_ACIRA</name>
<keyword evidence="2" id="KW-1185">Reference proteome</keyword>
<dbReference type="NCBIfam" id="NF040662">
    <property type="entry name" value="attach_TipJ_rel"/>
    <property type="match status" value="1"/>
</dbReference>
<proteinExistence type="predicted"/>
<dbReference type="EMBL" id="ACVR01000029">
    <property type="protein sequence ID" value="EET82865.1"/>
    <property type="molecule type" value="Genomic_DNA"/>
</dbReference>
<evidence type="ECO:0008006" key="3">
    <source>
        <dbReference type="Google" id="ProtNLM"/>
    </source>
</evidence>
<sequence length="933" mass="104403">MSRICIIKNALDVTEQDIIFSENVLKTFLEVRTRHPQARIYQGNLPCGDTDITPTSIDKASIVRLLETNLDCTIVCYPGDIVSAVNYITVKLLGEAVSALVKVPNPRIDQGTSTGSSNNNLANSENKQRIKERVPYILGRVKAIPDLIAPALRYFKDGTEVEELLLCLCENPVVVSNFKEGDTPVQEIPGKSVTAYGLNQSITGTNNIYQIGDTFTEPPIIAKQNSSVNGQTLLPPNGTRVERSDIYFIYPNIIKTLNATSDFENFVVNESVIIEGANFGISDLSITGQVEIDYQMESLLISSTQVVTNYQDFRKINITAMLVTDPISGQLDLAGLYDIDSINHSDGIYTIKLLNPENTNTNFTNLTSNLTTNLSANLTANTANIFLDGNYVVSGIDSANKQMTLATPSTTNGDWEKLNNLNGKQTPIAQVKLRGSQDNHIGWFTIDSPSATGLLLNFRAGNGIYQGSDAKSVTIEADYQQVLSGIPVGQVFKKTITMTGKKNNRDAVGGSMWIDLPFSGAVRFRVRRTNDNGDSSDLMDETKFYLAYAYHKLGKLTYNNRVIVRARTVATQNATSQDSRQLNCIAESLIHSYRGGIKSSNRAASRNIADLTIELALHPKIGRRTASEIDFDRIYQAVDDIKSYFGSSRMAEFNYTLDNSNMSFEEIMRMMAAATCTHDRRVNRKIYYDLESTENPPLILFNHRNKRDKSEVREFNFKVQNNHDGIELTYVDSDEGWIEKILKLPNDSVKNPKKLEGRGVVYKEQAHIIGWREWNKLLFSRISTRFTAYCESDLVFRGDCILSTDDTRLGNCSSGEVQGWSGLELEVSQPFKLNTEAQYVIHLQLKSGAIDVVKITQGSDEYHFVLERPPMEALVLEGQVKTAYSITTDDRKDEQKFIIASKTPVDIFENEVTAYNFDERYYRNDKDIENNLI</sequence>
<accession>A0ABM9YP32</accession>
<dbReference type="Proteomes" id="UP000018419">
    <property type="component" value="Unassembled WGS sequence"/>
</dbReference>
<comment type="caution">
    <text evidence="1">The sequence shown here is derived from an EMBL/GenBank/DDBJ whole genome shotgun (WGS) entry which is preliminary data.</text>
</comment>
<protein>
    <recommendedName>
        <fullName evidence="3">Tip attachment protein J domain-containing protein</fullName>
    </recommendedName>
</protein>
<evidence type="ECO:0000313" key="1">
    <source>
        <dbReference type="EMBL" id="EET82865.1"/>
    </source>
</evidence>